<dbReference type="AlphaFoldDB" id="G7DZJ8"/>
<feature type="region of interest" description="Disordered" evidence="1">
    <location>
        <begin position="44"/>
        <end position="75"/>
    </location>
</feature>
<feature type="compositionally biased region" description="Low complexity" evidence="1">
    <location>
        <begin position="152"/>
        <end position="169"/>
    </location>
</feature>
<feature type="region of interest" description="Disordered" evidence="1">
    <location>
        <begin position="124"/>
        <end position="169"/>
    </location>
</feature>
<evidence type="ECO:0000313" key="3">
    <source>
        <dbReference type="Proteomes" id="UP000009131"/>
    </source>
</evidence>
<sequence length="235" mass="25608">MNSIALCSEANKQTALLCLKALTVPELPILAFKKSLTNPKPIKQKWHEQSKPPASPPVARPLASSSLPRPLASQHPRPVVSRSLTVIALVLSLSVKSVATRSRLSSSSASFLSRDLFVRSLRTSRPTCDSNRRQSSLFRNHQRPTSSRCSKTPTWLPSTPSVSPSSPRTSRLHVVSVANALKEASRALSGLSDQCEKVLRARARHTLQLAITLRLSLLSSITCTVGTTRVFLESD</sequence>
<dbReference type="Proteomes" id="UP000009131">
    <property type="component" value="Unassembled WGS sequence"/>
</dbReference>
<reference evidence="2 3" key="1">
    <citation type="journal article" date="2011" name="J. Gen. Appl. Microbiol.">
        <title>Draft genome sequencing of the enigmatic basidiomycete Mixia osmundae.</title>
        <authorList>
            <person name="Nishida H."/>
            <person name="Nagatsuka Y."/>
            <person name="Sugiyama J."/>
        </authorList>
    </citation>
    <scope>NUCLEOTIDE SEQUENCE [LARGE SCALE GENOMIC DNA]</scope>
    <source>
        <strain evidence="3">CBS 9802 / IAM 14324 / JCM 22182 / KY 12970</strain>
    </source>
</reference>
<gene>
    <name evidence="2" type="primary">Mo02668</name>
    <name evidence="2" type="ORF">E5Q_02668</name>
</gene>
<organism evidence="2 3">
    <name type="scientific">Mixia osmundae (strain CBS 9802 / IAM 14324 / JCM 22182 / KY 12970)</name>
    <dbReference type="NCBI Taxonomy" id="764103"/>
    <lineage>
        <taxon>Eukaryota</taxon>
        <taxon>Fungi</taxon>
        <taxon>Dikarya</taxon>
        <taxon>Basidiomycota</taxon>
        <taxon>Pucciniomycotina</taxon>
        <taxon>Mixiomycetes</taxon>
        <taxon>Mixiales</taxon>
        <taxon>Mixiaceae</taxon>
        <taxon>Mixia</taxon>
    </lineage>
</organism>
<feature type="compositionally biased region" description="Polar residues" evidence="1">
    <location>
        <begin position="124"/>
        <end position="151"/>
    </location>
</feature>
<dbReference type="eggNOG" id="ENOG502S987">
    <property type="taxonomic scope" value="Eukaryota"/>
</dbReference>
<reference evidence="2 3" key="2">
    <citation type="journal article" date="2012" name="Open Biol.">
        <title>Characteristics of nucleosomes and linker DNA regions on the genome of the basidiomycete Mixia osmundae revealed by mono- and dinucleosome mapping.</title>
        <authorList>
            <person name="Nishida H."/>
            <person name="Kondo S."/>
            <person name="Matsumoto T."/>
            <person name="Suzuki Y."/>
            <person name="Yoshikawa H."/>
            <person name="Taylor T.D."/>
            <person name="Sugiyama J."/>
        </authorList>
    </citation>
    <scope>NUCLEOTIDE SEQUENCE [LARGE SCALE GENOMIC DNA]</scope>
    <source>
        <strain evidence="3">CBS 9802 / IAM 14324 / JCM 22182 / KY 12970</strain>
    </source>
</reference>
<comment type="caution">
    <text evidence="2">The sequence shown here is derived from an EMBL/GenBank/DDBJ whole genome shotgun (WGS) entry which is preliminary data.</text>
</comment>
<protein>
    <submittedName>
        <fullName evidence="2">Uncharacterized protein</fullName>
    </submittedName>
</protein>
<evidence type="ECO:0000256" key="1">
    <source>
        <dbReference type="SAM" id="MobiDB-lite"/>
    </source>
</evidence>
<accession>G7DZJ8</accession>
<evidence type="ECO:0000313" key="2">
    <source>
        <dbReference type="EMBL" id="GAA96008.1"/>
    </source>
</evidence>
<name>G7DZJ8_MIXOS</name>
<keyword evidence="3" id="KW-1185">Reference proteome</keyword>
<dbReference type="InParanoid" id="G7DZJ8"/>
<dbReference type="HOGENOM" id="CLU_1180488_0_0_1"/>
<feature type="compositionally biased region" description="Low complexity" evidence="1">
    <location>
        <begin position="60"/>
        <end position="73"/>
    </location>
</feature>
<proteinExistence type="predicted"/>
<dbReference type="EMBL" id="BABT02000070">
    <property type="protein sequence ID" value="GAA96008.1"/>
    <property type="molecule type" value="Genomic_DNA"/>
</dbReference>